<keyword evidence="1" id="KW-0418">Kinase</keyword>
<protein>
    <submittedName>
        <fullName evidence="1">Serine/threonine-protein kinase Nek10</fullName>
    </submittedName>
</protein>
<comment type="caution">
    <text evidence="1">The sequence shown here is derived from an EMBL/GenBank/DDBJ whole genome shotgun (WGS) entry which is preliminary data.</text>
</comment>
<sequence>MLGGKNQDSDLRNIYIPVSLNEASVLLKGNRKQGKDSIGISGTKPRPALLPFDLLLKAPSLMFRGNVKKIEDSLVTGWKSHSLPAVILRNLKDHGST</sequence>
<name>A0ACB8FU68_9SAUR</name>
<dbReference type="Proteomes" id="UP000827872">
    <property type="component" value="Linkage Group LG11"/>
</dbReference>
<evidence type="ECO:0000313" key="1">
    <source>
        <dbReference type="EMBL" id="KAH8010792.1"/>
    </source>
</evidence>
<reference evidence="1" key="1">
    <citation type="submission" date="2021-08" db="EMBL/GenBank/DDBJ databases">
        <title>The first chromosome-level gecko genome reveals the dynamic sex chromosomes of Neotropical dwarf geckos (Sphaerodactylidae: Sphaerodactylus).</title>
        <authorList>
            <person name="Pinto B.J."/>
            <person name="Keating S.E."/>
            <person name="Gamble T."/>
        </authorList>
    </citation>
    <scope>NUCLEOTIDE SEQUENCE</scope>
    <source>
        <strain evidence="1">TG3544</strain>
    </source>
</reference>
<evidence type="ECO:0000313" key="2">
    <source>
        <dbReference type="Proteomes" id="UP000827872"/>
    </source>
</evidence>
<gene>
    <name evidence="1" type="primary">NEK10_3</name>
    <name evidence="1" type="ORF">K3G42_013566</name>
</gene>
<organism evidence="1 2">
    <name type="scientific">Sphaerodactylus townsendi</name>
    <dbReference type="NCBI Taxonomy" id="933632"/>
    <lineage>
        <taxon>Eukaryota</taxon>
        <taxon>Metazoa</taxon>
        <taxon>Chordata</taxon>
        <taxon>Craniata</taxon>
        <taxon>Vertebrata</taxon>
        <taxon>Euteleostomi</taxon>
        <taxon>Lepidosauria</taxon>
        <taxon>Squamata</taxon>
        <taxon>Bifurcata</taxon>
        <taxon>Gekkota</taxon>
        <taxon>Sphaerodactylidae</taxon>
        <taxon>Sphaerodactylus</taxon>
    </lineage>
</organism>
<proteinExistence type="predicted"/>
<dbReference type="EMBL" id="CM037624">
    <property type="protein sequence ID" value="KAH8010792.1"/>
    <property type="molecule type" value="Genomic_DNA"/>
</dbReference>
<accession>A0ACB8FU68</accession>
<keyword evidence="1" id="KW-0808">Transferase</keyword>
<keyword evidence="2" id="KW-1185">Reference proteome</keyword>